<feature type="region of interest" description="Disordered" evidence="1">
    <location>
        <begin position="255"/>
        <end position="306"/>
    </location>
</feature>
<evidence type="ECO:0000256" key="1">
    <source>
        <dbReference type="SAM" id="MobiDB-lite"/>
    </source>
</evidence>
<organism evidence="2 3">
    <name type="scientific">Macrostomum lignano</name>
    <dbReference type="NCBI Taxonomy" id="282301"/>
    <lineage>
        <taxon>Eukaryota</taxon>
        <taxon>Metazoa</taxon>
        <taxon>Spiralia</taxon>
        <taxon>Lophotrochozoa</taxon>
        <taxon>Platyhelminthes</taxon>
        <taxon>Rhabditophora</taxon>
        <taxon>Macrostomorpha</taxon>
        <taxon>Macrostomida</taxon>
        <taxon>Macrostomidae</taxon>
        <taxon>Macrostomum</taxon>
    </lineage>
</organism>
<evidence type="ECO:0000313" key="3">
    <source>
        <dbReference type="WBParaSite" id="maker-unitig_24959-snap-gene-0.1-mRNA-1"/>
    </source>
</evidence>
<sequence length="362" mass="38420">RPLALVKRTGSGCRIDALLASSSKSCKDCALTSQGATLNAAGIQQEDRRVDAAARGRDRPSLKEAAGGGLSQGEAVTRSPPTEGSSTHAKAAAVFVDGYEAASLQSELQKATNRADAAQSEVARERRSMSEVQSKLAEAVQRIGRLLARRRGVRADNYRREADSRKQRSEQAAAGLTMPWQLVALEEQRRTGSWLDSLSANEKRAEQLSGELAKYKLALEYSEGVLKKLEASLKKKRLVGNPPCALQKPMLKVQSRPGVRWRADSEKQRVQQLEQKMKQQQPQQNGQASSTASTVAAPAAPAPAPSPAARAALFASPCSVSQLQSPSLGIVGGGGGRACFNCSSVGCGRSLRCGRQRGGSSG</sequence>
<keyword evidence="2" id="KW-1185">Reference proteome</keyword>
<protein>
    <submittedName>
        <fullName evidence="3">C2 domain-containing protein</fullName>
    </submittedName>
</protein>
<reference evidence="3" key="1">
    <citation type="submission" date="2016-11" db="UniProtKB">
        <authorList>
            <consortium name="WormBaseParasite"/>
        </authorList>
    </citation>
    <scope>IDENTIFICATION</scope>
</reference>
<feature type="compositionally biased region" description="Polar residues" evidence="1">
    <location>
        <begin position="79"/>
        <end position="88"/>
    </location>
</feature>
<dbReference type="Proteomes" id="UP000095280">
    <property type="component" value="Unplaced"/>
</dbReference>
<name>A0A1I8F8Q5_9PLAT</name>
<feature type="compositionally biased region" description="Basic and acidic residues" evidence="1">
    <location>
        <begin position="45"/>
        <end position="62"/>
    </location>
</feature>
<accession>A0A1I8F8Q5</accession>
<dbReference type="AlphaFoldDB" id="A0A1I8F8Q5"/>
<proteinExistence type="predicted"/>
<feature type="compositionally biased region" description="Low complexity" evidence="1">
    <location>
        <begin position="270"/>
        <end position="299"/>
    </location>
</feature>
<feature type="region of interest" description="Disordered" evidence="1">
    <location>
        <begin position="42"/>
        <end position="88"/>
    </location>
</feature>
<evidence type="ECO:0000313" key="2">
    <source>
        <dbReference type="Proteomes" id="UP000095280"/>
    </source>
</evidence>
<feature type="region of interest" description="Disordered" evidence="1">
    <location>
        <begin position="110"/>
        <end position="131"/>
    </location>
</feature>
<dbReference type="WBParaSite" id="maker-unitig_24959-snap-gene-0.1-mRNA-1">
    <property type="protein sequence ID" value="maker-unitig_24959-snap-gene-0.1-mRNA-1"/>
    <property type="gene ID" value="maker-unitig_24959-snap-gene-0.1"/>
</dbReference>